<proteinExistence type="predicted"/>
<dbReference type="OrthoDB" id="6820768at2"/>
<dbReference type="RefSeq" id="WP_036674999.1">
    <property type="nucleotide sequence ID" value="NZ_JNVM01000001.1"/>
</dbReference>
<reference evidence="2 3" key="1">
    <citation type="submission" date="2014-06" db="EMBL/GenBank/DDBJ databases">
        <title>Draft genome sequence of Paenibacillus sp. MSt1.</title>
        <authorList>
            <person name="Aw Y.K."/>
            <person name="Ong K.S."/>
            <person name="Gan H.M."/>
            <person name="Lee S.M."/>
        </authorList>
    </citation>
    <scope>NUCLEOTIDE SEQUENCE [LARGE SCALE GENOMIC DNA]</scope>
    <source>
        <strain evidence="2 3">MSt1</strain>
    </source>
</reference>
<protein>
    <recommendedName>
        <fullName evidence="1">DUF1266 domain-containing protein</fullName>
    </recommendedName>
</protein>
<evidence type="ECO:0000313" key="2">
    <source>
        <dbReference type="EMBL" id="KEQ27859.1"/>
    </source>
</evidence>
<keyword evidence="3" id="KW-1185">Reference proteome</keyword>
<organism evidence="2 3">
    <name type="scientific">Paenibacillus tyrfis</name>
    <dbReference type="NCBI Taxonomy" id="1501230"/>
    <lineage>
        <taxon>Bacteria</taxon>
        <taxon>Bacillati</taxon>
        <taxon>Bacillota</taxon>
        <taxon>Bacilli</taxon>
        <taxon>Bacillales</taxon>
        <taxon>Paenibacillaceae</taxon>
        <taxon>Paenibacillus</taxon>
    </lineage>
</organism>
<gene>
    <name evidence="2" type="ORF">ET33_00055</name>
</gene>
<dbReference type="Proteomes" id="UP000028123">
    <property type="component" value="Unassembled WGS sequence"/>
</dbReference>
<dbReference type="EMBL" id="JNVM01000001">
    <property type="protein sequence ID" value="KEQ27859.1"/>
    <property type="molecule type" value="Genomic_DNA"/>
</dbReference>
<evidence type="ECO:0000259" key="1">
    <source>
        <dbReference type="Pfam" id="PF06889"/>
    </source>
</evidence>
<feature type="domain" description="DUF1266" evidence="1">
    <location>
        <begin position="80"/>
        <end position="243"/>
    </location>
</feature>
<name>A0A081PAY6_9BACL</name>
<evidence type="ECO:0000313" key="3">
    <source>
        <dbReference type="Proteomes" id="UP000028123"/>
    </source>
</evidence>
<sequence length="248" mass="28839">MKIVLIIIVCIIAAVGALLLWGSRLNAKMNKERKELENKYELPKDKRRLLAYGAILALYRRESTRVIEIKSDREELRQGLESAWGISGREDAIDTLEWLINEGHRTRYNEVYAALKSGDPIVEEELGKSKSCYEEAKQVIKSKLKFTDEDFNAIETIAGWDYDRAINIARWSHALDYITEDEAWEYIEEAAKKASKTFLDWKYYYISFAFGRAIAYEGSIYDTVWEAKRELFEDPGSVWNEFSFRLSA</sequence>
<accession>A0A081PAY6</accession>
<dbReference type="Pfam" id="PF06889">
    <property type="entry name" value="DUF1266"/>
    <property type="match status" value="1"/>
</dbReference>
<dbReference type="InterPro" id="IPR009677">
    <property type="entry name" value="DUF1266"/>
</dbReference>
<dbReference type="eggNOG" id="ENOG5032X4B">
    <property type="taxonomic scope" value="Bacteria"/>
</dbReference>
<dbReference type="AlphaFoldDB" id="A0A081PAY6"/>
<comment type="caution">
    <text evidence="2">The sequence shown here is derived from an EMBL/GenBank/DDBJ whole genome shotgun (WGS) entry which is preliminary data.</text>
</comment>